<name>A0A0A9C3P9_ARUDO</name>
<dbReference type="EMBL" id="GBRH01227699">
    <property type="protein sequence ID" value="JAD70196.1"/>
    <property type="molecule type" value="Transcribed_RNA"/>
</dbReference>
<protein>
    <submittedName>
        <fullName evidence="1">Uncharacterized protein</fullName>
    </submittedName>
</protein>
<dbReference type="AlphaFoldDB" id="A0A0A9C3P9"/>
<proteinExistence type="predicted"/>
<reference evidence="1" key="2">
    <citation type="journal article" date="2015" name="Data Brief">
        <title>Shoot transcriptome of the giant reed, Arundo donax.</title>
        <authorList>
            <person name="Barrero R.A."/>
            <person name="Guerrero F.D."/>
            <person name="Moolhuijzen P."/>
            <person name="Goolsby J.A."/>
            <person name="Tidwell J."/>
            <person name="Bellgard S.E."/>
            <person name="Bellgard M.I."/>
        </authorList>
    </citation>
    <scope>NUCLEOTIDE SEQUENCE</scope>
    <source>
        <tissue evidence="1">Shoot tissue taken approximately 20 cm above the soil surface</tissue>
    </source>
</reference>
<reference evidence="1" key="1">
    <citation type="submission" date="2014-09" db="EMBL/GenBank/DDBJ databases">
        <authorList>
            <person name="Magalhaes I.L.F."/>
            <person name="Oliveira U."/>
            <person name="Santos F.R."/>
            <person name="Vidigal T.H.D.A."/>
            <person name="Brescovit A.D."/>
            <person name="Santos A.J."/>
        </authorList>
    </citation>
    <scope>NUCLEOTIDE SEQUENCE</scope>
    <source>
        <tissue evidence="1">Shoot tissue taken approximately 20 cm above the soil surface</tissue>
    </source>
</reference>
<accession>A0A0A9C3P9</accession>
<organism evidence="1">
    <name type="scientific">Arundo donax</name>
    <name type="common">Giant reed</name>
    <name type="synonym">Donax arundinaceus</name>
    <dbReference type="NCBI Taxonomy" id="35708"/>
    <lineage>
        <taxon>Eukaryota</taxon>
        <taxon>Viridiplantae</taxon>
        <taxon>Streptophyta</taxon>
        <taxon>Embryophyta</taxon>
        <taxon>Tracheophyta</taxon>
        <taxon>Spermatophyta</taxon>
        <taxon>Magnoliopsida</taxon>
        <taxon>Liliopsida</taxon>
        <taxon>Poales</taxon>
        <taxon>Poaceae</taxon>
        <taxon>PACMAD clade</taxon>
        <taxon>Arundinoideae</taxon>
        <taxon>Arundineae</taxon>
        <taxon>Arundo</taxon>
    </lineage>
</organism>
<evidence type="ECO:0000313" key="1">
    <source>
        <dbReference type="EMBL" id="JAD70196.1"/>
    </source>
</evidence>
<sequence length="45" mass="5218">MNTLFFYQIFVRIHFEQMYKPDIGVLGLSTNEITLASQNQPGIKN</sequence>